<dbReference type="SMART" id="SM00360">
    <property type="entry name" value="RRM"/>
    <property type="match status" value="2"/>
</dbReference>
<dbReference type="GO" id="GO:0006031">
    <property type="term" value="P:chitin biosynthetic process"/>
    <property type="evidence" value="ECO:0007669"/>
    <property type="project" value="TreeGrafter"/>
</dbReference>
<evidence type="ECO:0000256" key="18">
    <source>
        <dbReference type="SAM" id="Phobius"/>
    </source>
</evidence>
<dbReference type="Pfam" id="PF01644">
    <property type="entry name" value="Chitin_synth_1"/>
    <property type="match status" value="1"/>
</dbReference>
<feature type="domain" description="RRM" evidence="19">
    <location>
        <begin position="903"/>
        <end position="993"/>
    </location>
</feature>
<feature type="region of interest" description="Disordered" evidence="17">
    <location>
        <begin position="858"/>
        <end position="902"/>
    </location>
</feature>
<evidence type="ECO:0000313" key="21">
    <source>
        <dbReference type="Proteomes" id="UP001201980"/>
    </source>
</evidence>
<dbReference type="FunFam" id="3.30.70.330:FF:000105">
    <property type="entry name" value="HIV Tat-specific factor 1 homolog"/>
    <property type="match status" value="1"/>
</dbReference>
<dbReference type="InterPro" id="IPR034392">
    <property type="entry name" value="TatSF1-like_RRM1"/>
</dbReference>
<feature type="transmembrane region" description="Helical" evidence="18">
    <location>
        <begin position="656"/>
        <end position="679"/>
    </location>
</feature>
<keyword evidence="8 18" id="KW-0812">Transmembrane</keyword>
<dbReference type="PANTHER" id="PTHR22914:SF11">
    <property type="entry name" value="CHITIN SYNTHASE B"/>
    <property type="match status" value="1"/>
</dbReference>
<dbReference type="Pfam" id="PF00076">
    <property type="entry name" value="RRM_1"/>
    <property type="match status" value="1"/>
</dbReference>
<feature type="compositionally biased region" description="Basic and acidic residues" evidence="17">
    <location>
        <begin position="1026"/>
        <end position="1036"/>
    </location>
</feature>
<evidence type="ECO:0000256" key="3">
    <source>
        <dbReference type="ARBA" id="ARBA00012543"/>
    </source>
</evidence>
<evidence type="ECO:0000256" key="4">
    <source>
        <dbReference type="ARBA" id="ARBA00022475"/>
    </source>
</evidence>
<evidence type="ECO:0000256" key="9">
    <source>
        <dbReference type="ARBA" id="ARBA00022737"/>
    </source>
</evidence>
<evidence type="ECO:0000256" key="17">
    <source>
        <dbReference type="SAM" id="MobiDB-lite"/>
    </source>
</evidence>
<dbReference type="PROSITE" id="PS50102">
    <property type="entry name" value="RRM"/>
    <property type="match status" value="1"/>
</dbReference>
<dbReference type="FunFam" id="3.30.70.330:FF:000329">
    <property type="entry name" value="splicing factor U2AF-associated protein 2"/>
    <property type="match status" value="1"/>
</dbReference>
<keyword evidence="5" id="KW-0507">mRNA processing</keyword>
<feature type="transmembrane region" description="Helical" evidence="18">
    <location>
        <begin position="814"/>
        <end position="832"/>
    </location>
</feature>
<evidence type="ECO:0000259" key="19">
    <source>
        <dbReference type="PROSITE" id="PS50102"/>
    </source>
</evidence>
<reference evidence="20" key="1">
    <citation type="submission" date="2022-07" db="EMBL/GenBank/DDBJ databases">
        <title>Draft genome sequence of Zalerion maritima ATCC 34329, a (micro)plastics degrading marine fungus.</title>
        <authorList>
            <person name="Paco A."/>
            <person name="Goncalves M.F.M."/>
            <person name="Rocha-Santos T.A.P."/>
            <person name="Alves A."/>
        </authorList>
    </citation>
    <scope>NUCLEOTIDE SEQUENCE</scope>
    <source>
        <strain evidence="20">ATCC 34329</strain>
    </source>
</reference>
<dbReference type="GO" id="GO:0003723">
    <property type="term" value="F:RNA binding"/>
    <property type="evidence" value="ECO:0007669"/>
    <property type="project" value="UniProtKB-UniRule"/>
</dbReference>
<dbReference type="GO" id="GO:0030428">
    <property type="term" value="C:cell septum"/>
    <property type="evidence" value="ECO:0007669"/>
    <property type="project" value="TreeGrafter"/>
</dbReference>
<keyword evidence="7" id="KW-0808">Transferase</keyword>
<dbReference type="InterPro" id="IPR004835">
    <property type="entry name" value="Chitin_synth"/>
</dbReference>
<dbReference type="InterPro" id="IPR000504">
    <property type="entry name" value="RRM_dom"/>
</dbReference>
<keyword evidence="21" id="KW-1185">Reference proteome</keyword>
<keyword evidence="10 16" id="KW-0694">RNA-binding</keyword>
<keyword evidence="11 18" id="KW-1133">Transmembrane helix</keyword>
<dbReference type="AlphaFoldDB" id="A0AAD5RRR4"/>
<proteinExistence type="inferred from homology"/>
<evidence type="ECO:0000256" key="7">
    <source>
        <dbReference type="ARBA" id="ARBA00022679"/>
    </source>
</evidence>
<feature type="compositionally biased region" description="Low complexity" evidence="17">
    <location>
        <begin position="878"/>
        <end position="889"/>
    </location>
</feature>
<dbReference type="Gene3D" id="3.30.70.330">
    <property type="match status" value="2"/>
</dbReference>
<sequence length="1175" mass="131127">MSSSSSTGAGGSSFANDTPNLGGIEMVCRSPFSEIDRSKSSAPLVAAFEQEQEIHEGRAAGLNQPEPSPSRNQHPNFVVNVPVPSRIANLVTPRYRDPEAGLRQELTSLDYTSITVDPQHVKVSNGHTLRQRGYLKPRVTEILVGVTVYNENKKLLCRTLHAVIQNIRELCMRQNSKIWGQESWKKVVVCIIADGIEAVDPGVLDVLATLGLYQDGLCRKRSEDGSEIVGHLFEYSTQLSVTEDLVLAEPGLETPPTQLMLLLKPSNCGKLNSYRWLYSAIGGILDPNVVVHIDVGTKLLSPLALYQLWKEFDLEPALGAACGELVCSSHDGNKRQWTNFLNPLFAAQNFEYKVGFQLDRTFESSMGYLSLLPGAFSAYRFVGSAGRPLEDTLIGDPTWVDAHSRDPKALSPLNLNRHLADDRVICFQIIGKRNCIWLLRYFPVKASTDVPMATTDFINQRRRWLNGAFFSNVYVLKRLKDLSQSDHSFLRKTLFYIQPAHNLLSLVLAWFSLAAFLLGTFTINSIAADPPEGTPASGFPFGNATPVVNAVIQIVYLATVLLQFILALGSRPRNHKIGYLISFFIFGIVQIYLMMNIVYLIKRVVDLKWDTNGASNYAYIGEFYADLGQATIVVSAFSVFGVYILSAVLARDGWHLFTSFAQFLFVSSSYVNILNIYAFSNTHDVSWGSKIGNDDLATRHRAAPLGPEVIERRFTFADQDPNIRSAATERCESLSARDREYQDAIQRALTADEPQNEDSQHPKVLATADALMEFRTIILASYIFSNFFVCLIVLNDSLKGLWWLGDSYWHKIWFFRIWLWANSISFLIRFAGSEPFHVERLETAQDLFPLQTNMTGYQWQGRGGRGGSSSKKRKAETSSASTPSSSSYSNNKRPRNDAPRQNTAIYVTGLPVDATVDEVHEVFGRKCGVIAEEIDSGKPRIKLYTDSEGNPKGDALIVFFKPQSVEMAIMLLDDTTLRLGDDGRTMKIEAADSSYKKTQYIEEGGAGSTPGPDEDGDISMNSAANQDKKVRTEKEKQKIRRKAEKLQNKLADWSDDEPYQTEKKQASRWDKTVILKHMFTLKELEEDATAILDIKEDIRDECEKLGEVKNVVLFDLEEEGVVSIKFAEVESADACIRLMDGRSFGGQVVEASIATGTERFKKSKKKADSDSDSDA</sequence>
<gene>
    <name evidence="20" type="ORF">MKZ38_004823</name>
</gene>
<keyword evidence="9" id="KW-0677">Repeat</keyword>
<dbReference type="EC" id="2.4.1.16" evidence="3"/>
<feature type="transmembrane region" description="Helical" evidence="18">
    <location>
        <begin position="774"/>
        <end position="794"/>
    </location>
</feature>
<dbReference type="InterPro" id="IPR012677">
    <property type="entry name" value="Nucleotide-bd_a/b_plait_sf"/>
</dbReference>
<evidence type="ECO:0000256" key="11">
    <source>
        <dbReference type="ARBA" id="ARBA00022989"/>
    </source>
</evidence>
<evidence type="ECO:0000256" key="15">
    <source>
        <dbReference type="ARBA" id="ARBA00038055"/>
    </source>
</evidence>
<dbReference type="InterPro" id="IPR013616">
    <property type="entry name" value="Chitin_synth_N"/>
</dbReference>
<evidence type="ECO:0000256" key="16">
    <source>
        <dbReference type="PROSITE-ProRule" id="PRU00176"/>
    </source>
</evidence>
<evidence type="ECO:0000256" key="1">
    <source>
        <dbReference type="ARBA" id="ARBA00004651"/>
    </source>
</evidence>
<keyword evidence="13" id="KW-0508">mRNA splicing</keyword>
<dbReference type="Proteomes" id="UP001201980">
    <property type="component" value="Unassembled WGS sequence"/>
</dbReference>
<dbReference type="Pfam" id="PF08407">
    <property type="entry name" value="Chitin_synth_1N"/>
    <property type="match status" value="1"/>
</dbReference>
<dbReference type="CDD" id="cd12281">
    <property type="entry name" value="RRM1_TatSF1_like"/>
    <property type="match status" value="1"/>
</dbReference>
<organism evidence="20 21">
    <name type="scientific">Zalerion maritima</name>
    <dbReference type="NCBI Taxonomy" id="339359"/>
    <lineage>
        <taxon>Eukaryota</taxon>
        <taxon>Fungi</taxon>
        <taxon>Dikarya</taxon>
        <taxon>Ascomycota</taxon>
        <taxon>Pezizomycotina</taxon>
        <taxon>Sordariomycetes</taxon>
        <taxon>Lulworthiomycetidae</taxon>
        <taxon>Lulworthiales</taxon>
        <taxon>Lulworthiaceae</taxon>
        <taxon>Zalerion</taxon>
    </lineage>
</organism>
<evidence type="ECO:0000256" key="13">
    <source>
        <dbReference type="ARBA" id="ARBA00023187"/>
    </source>
</evidence>
<evidence type="ECO:0000313" key="20">
    <source>
        <dbReference type="EMBL" id="KAJ2897269.1"/>
    </source>
</evidence>
<feature type="transmembrane region" description="Helical" evidence="18">
    <location>
        <begin position="547"/>
        <end position="568"/>
    </location>
</feature>
<dbReference type="PANTHER" id="PTHR22914">
    <property type="entry name" value="CHITIN SYNTHASE"/>
    <property type="match status" value="1"/>
</dbReference>
<comment type="similarity">
    <text evidence="15">Belongs to the chitin synthase family. Class III subfamily.</text>
</comment>
<name>A0AAD5RRR4_9PEZI</name>
<dbReference type="GO" id="GO:0000398">
    <property type="term" value="P:mRNA splicing, via spliceosome"/>
    <property type="evidence" value="ECO:0007669"/>
    <property type="project" value="InterPro"/>
</dbReference>
<comment type="subcellular location">
    <subcellularLocation>
        <location evidence="1">Cell membrane</location>
        <topology evidence="1">Multi-pass membrane protein</topology>
    </subcellularLocation>
</comment>
<protein>
    <recommendedName>
        <fullName evidence="3">chitin synthase</fullName>
        <ecNumber evidence="3">2.4.1.16</ecNumber>
    </recommendedName>
</protein>
<evidence type="ECO:0000256" key="10">
    <source>
        <dbReference type="ARBA" id="ARBA00022884"/>
    </source>
</evidence>
<feature type="transmembrane region" description="Helical" evidence="18">
    <location>
        <begin position="580"/>
        <end position="601"/>
    </location>
</feature>
<feature type="region of interest" description="Disordered" evidence="17">
    <location>
        <begin position="1000"/>
        <end position="1037"/>
    </location>
</feature>
<evidence type="ECO:0000256" key="6">
    <source>
        <dbReference type="ARBA" id="ARBA00022676"/>
    </source>
</evidence>
<evidence type="ECO:0000256" key="8">
    <source>
        <dbReference type="ARBA" id="ARBA00022692"/>
    </source>
</evidence>
<dbReference type="EMBL" id="JAKWBI020000284">
    <property type="protein sequence ID" value="KAJ2897269.1"/>
    <property type="molecule type" value="Genomic_DNA"/>
</dbReference>
<accession>A0AAD5RRR4</accession>
<keyword evidence="6" id="KW-0328">Glycosyltransferase</keyword>
<comment type="caution">
    <text evidence="20">The sequence shown here is derived from an EMBL/GenBank/DDBJ whole genome shotgun (WGS) entry which is preliminary data.</text>
</comment>
<comment type="similarity">
    <text evidence="2">Belongs to the HTATSF1 family.</text>
</comment>
<keyword evidence="12 18" id="KW-0472">Membrane</keyword>
<feature type="transmembrane region" description="Helical" evidence="18">
    <location>
        <begin position="627"/>
        <end position="649"/>
    </location>
</feature>
<evidence type="ECO:0000256" key="14">
    <source>
        <dbReference type="ARBA" id="ARBA00023316"/>
    </source>
</evidence>
<dbReference type="GO" id="GO:0071555">
    <property type="term" value="P:cell wall organization"/>
    <property type="evidence" value="ECO:0007669"/>
    <property type="project" value="UniProtKB-KW"/>
</dbReference>
<evidence type="ECO:0000256" key="2">
    <source>
        <dbReference type="ARBA" id="ARBA00007747"/>
    </source>
</evidence>
<feature type="region of interest" description="Disordered" evidence="17">
    <location>
        <begin position="1"/>
        <end position="23"/>
    </location>
</feature>
<evidence type="ECO:0000256" key="12">
    <source>
        <dbReference type="ARBA" id="ARBA00023136"/>
    </source>
</evidence>
<feature type="transmembrane region" description="Helical" evidence="18">
    <location>
        <begin position="503"/>
        <end position="527"/>
    </location>
</feature>
<dbReference type="InterPro" id="IPR035979">
    <property type="entry name" value="RBD_domain_sf"/>
</dbReference>
<keyword evidence="4" id="KW-1003">Cell membrane</keyword>
<dbReference type="GO" id="GO:0005684">
    <property type="term" value="C:U2-type spliceosomal complex"/>
    <property type="evidence" value="ECO:0007669"/>
    <property type="project" value="UniProtKB-ARBA"/>
</dbReference>
<keyword evidence="14" id="KW-0961">Cell wall biogenesis/degradation</keyword>
<dbReference type="GO" id="GO:0005886">
    <property type="term" value="C:plasma membrane"/>
    <property type="evidence" value="ECO:0007669"/>
    <property type="project" value="UniProtKB-SubCell"/>
</dbReference>
<evidence type="ECO:0000256" key="5">
    <source>
        <dbReference type="ARBA" id="ARBA00022664"/>
    </source>
</evidence>
<dbReference type="SUPFAM" id="SSF54928">
    <property type="entry name" value="RNA-binding domain, RBD"/>
    <property type="match status" value="2"/>
</dbReference>
<dbReference type="GO" id="GO:0004100">
    <property type="term" value="F:chitin synthase activity"/>
    <property type="evidence" value="ECO:0007669"/>
    <property type="project" value="UniProtKB-EC"/>
</dbReference>